<evidence type="ECO:0008006" key="3">
    <source>
        <dbReference type="Google" id="ProtNLM"/>
    </source>
</evidence>
<accession>A0A2H0YM81</accession>
<comment type="caution">
    <text evidence="1">The sequence shown here is derived from an EMBL/GenBank/DDBJ whole genome shotgun (WGS) entry which is preliminary data.</text>
</comment>
<sequence length="103" mass="11958">MIGITISKNNARIRLTTERWYHIIENHCELAGSVFEVLDTVEVPDLIISGISGELLSLKKINKKYLAVIYRETDKDGFIITAFWTSDLKQLLKKRKIIWSKKH</sequence>
<reference evidence="2" key="1">
    <citation type="submission" date="2017-09" db="EMBL/GenBank/DDBJ databases">
        <title>Depth-based differentiation of microbial function through sediment-hosted aquifers and enrichment of novel symbionts in the deep terrestrial subsurface.</title>
        <authorList>
            <person name="Probst A.J."/>
            <person name="Ladd B."/>
            <person name="Jarett J.K."/>
            <person name="Geller-Mcgrath D.E."/>
            <person name="Sieber C.M.K."/>
            <person name="Emerson J.B."/>
            <person name="Anantharaman K."/>
            <person name="Thomas B.C."/>
            <person name="Malmstrom R."/>
            <person name="Stieglmeier M."/>
            <person name="Klingl A."/>
            <person name="Woyke T."/>
            <person name="Ryan C.M."/>
            <person name="Banfield J.F."/>
        </authorList>
    </citation>
    <scope>NUCLEOTIDE SEQUENCE [LARGE SCALE GENOMIC DNA]</scope>
</reference>
<dbReference type="AlphaFoldDB" id="A0A2H0YM81"/>
<gene>
    <name evidence="1" type="ORF">COT33_01150</name>
</gene>
<name>A0A2H0YM81_9BACT</name>
<evidence type="ECO:0000313" key="1">
    <source>
        <dbReference type="EMBL" id="PIS39611.1"/>
    </source>
</evidence>
<evidence type="ECO:0000313" key="2">
    <source>
        <dbReference type="Proteomes" id="UP000230088"/>
    </source>
</evidence>
<dbReference type="EMBL" id="PEYD01000020">
    <property type="protein sequence ID" value="PIS39611.1"/>
    <property type="molecule type" value="Genomic_DNA"/>
</dbReference>
<organism evidence="1 2">
    <name type="scientific">Candidatus Nealsonbacteria bacterium CG08_land_8_20_14_0_20_38_20</name>
    <dbReference type="NCBI Taxonomy" id="1974705"/>
    <lineage>
        <taxon>Bacteria</taxon>
        <taxon>Candidatus Nealsoniibacteriota</taxon>
    </lineage>
</organism>
<protein>
    <recommendedName>
        <fullName evidence="3">Phage-Barnase-EndoU-ColicinE5/D-RelE like nuclease 2 domain-containing protein</fullName>
    </recommendedName>
</protein>
<proteinExistence type="predicted"/>
<dbReference type="Proteomes" id="UP000230088">
    <property type="component" value="Unassembled WGS sequence"/>
</dbReference>